<evidence type="ECO:0000256" key="3">
    <source>
        <dbReference type="SAM" id="Phobius"/>
    </source>
</evidence>
<accession>A0A0A1VQC0</accession>
<evidence type="ECO:0000313" key="5">
    <source>
        <dbReference type="Proteomes" id="UP000030321"/>
    </source>
</evidence>
<dbReference type="GO" id="GO:0050664">
    <property type="term" value="F:oxidoreductase activity, acting on NAD(P)H, oxygen as acceptor"/>
    <property type="evidence" value="ECO:0007669"/>
    <property type="project" value="TreeGrafter"/>
</dbReference>
<comment type="similarity">
    <text evidence="1">Belongs to the short-chain dehydrogenases/reductases (SDR) family.</text>
</comment>
<keyword evidence="3" id="KW-0472">Membrane</keyword>
<evidence type="ECO:0000313" key="4">
    <source>
        <dbReference type="EMBL" id="GAL91678.1"/>
    </source>
</evidence>
<reference evidence="5" key="1">
    <citation type="journal article" date="2015" name="Genome">
        <title>Whole Genome Sequence of the Non-Microcystin-Producing Microcystis aeruginosa Strain NIES-44.</title>
        <authorList>
            <person name="Okano K."/>
            <person name="Miyata N."/>
            <person name="Ozaki Y."/>
        </authorList>
    </citation>
    <scope>NUCLEOTIDE SEQUENCE [LARGE SCALE GENOMIC DNA]</scope>
    <source>
        <strain evidence="5">NIES-44</strain>
    </source>
</reference>
<gene>
    <name evidence="4" type="ORF">N44_02391</name>
</gene>
<dbReference type="PANTHER" id="PTHR43008:SF4">
    <property type="entry name" value="CHAIN DEHYDROGENASE, PUTATIVE (AFU_ORTHOLOGUE AFUA_4G08710)-RELATED"/>
    <property type="match status" value="1"/>
</dbReference>
<comment type="caution">
    <text evidence="4">The sequence shown here is derived from an EMBL/GenBank/DDBJ whole genome shotgun (WGS) entry which is preliminary data.</text>
</comment>
<feature type="transmembrane region" description="Helical" evidence="3">
    <location>
        <begin position="67"/>
        <end position="87"/>
    </location>
</feature>
<dbReference type="PANTHER" id="PTHR43008">
    <property type="entry name" value="BENZIL REDUCTASE"/>
    <property type="match status" value="1"/>
</dbReference>
<keyword evidence="2" id="KW-0560">Oxidoreductase</keyword>
<dbReference type="RefSeq" id="WP_045356891.1">
    <property type="nucleotide sequence ID" value="NZ_BBPA01000009.1"/>
</dbReference>
<proteinExistence type="inferred from homology"/>
<dbReference type="EMBL" id="BBPA01000009">
    <property type="protein sequence ID" value="GAL91678.1"/>
    <property type="molecule type" value="Genomic_DNA"/>
</dbReference>
<protein>
    <submittedName>
        <fullName evidence="4">Short chain dehydrogenase</fullName>
    </submittedName>
</protein>
<keyword evidence="3" id="KW-0812">Transmembrane</keyword>
<evidence type="ECO:0000256" key="2">
    <source>
        <dbReference type="ARBA" id="ARBA00023002"/>
    </source>
</evidence>
<dbReference type="AlphaFoldDB" id="A0A0A1VQC0"/>
<dbReference type="InterPro" id="IPR002347">
    <property type="entry name" value="SDR_fam"/>
</dbReference>
<name>A0A0A1VQC0_MICAE</name>
<dbReference type="NCBIfam" id="NF009035">
    <property type="entry name" value="PRK12367.1"/>
    <property type="match status" value="1"/>
</dbReference>
<dbReference type="SUPFAM" id="SSF51735">
    <property type="entry name" value="NAD(P)-binding Rossmann-fold domains"/>
    <property type="match status" value="1"/>
</dbReference>
<feature type="transmembrane region" description="Helical" evidence="3">
    <location>
        <begin position="93"/>
        <end position="111"/>
    </location>
</feature>
<dbReference type="NCBIfam" id="NF005653">
    <property type="entry name" value="PRK07424.1"/>
    <property type="match status" value="1"/>
</dbReference>
<sequence>MSNLLLCVGLICGSIIWVEIVRDSYHALAHHWQPLYRLHVWHHRVFRPDLSVMSEEIYRRAHWYNDVPEALVMLAASVLPVLLAYSWGFDRPWLGWLGSLYTLAFLSTAIGRGLGIANLEELTDLTHRPGQFESLPAQWRVNRTYHWRHHFDNQKAYYCGTFTFMDKLMGTALSLKGKTIAITGANGTLGRSLLKYLQLKGAKVIALTSGDNAIAIEINGESVPVKTVKWQIGEETQLEDLFKSVDILILNHGVNVHGQRTPEAIELAYQVNTFSVWRLMELFFKTVRTNEQIARKEVWVNTSEAEVNPAFSPLYELSKRAIGDMITLRRLDAPCVVRKLILGPFKSNLNPVGIMSADWVAKQIIKAVQRDSRNIIITINPLTFITFPIKEFSVSTYLKLFTRSPKNQEKP</sequence>
<dbReference type="Pfam" id="PF00106">
    <property type="entry name" value="adh_short"/>
    <property type="match status" value="1"/>
</dbReference>
<dbReference type="Proteomes" id="UP000030321">
    <property type="component" value="Unassembled WGS sequence"/>
</dbReference>
<dbReference type="Gene3D" id="3.40.50.720">
    <property type="entry name" value="NAD(P)-binding Rossmann-like Domain"/>
    <property type="match status" value="1"/>
</dbReference>
<organism evidence="4 5">
    <name type="scientific">Microcystis aeruginosa NIES-44</name>
    <dbReference type="NCBI Taxonomy" id="449439"/>
    <lineage>
        <taxon>Bacteria</taxon>
        <taxon>Bacillati</taxon>
        <taxon>Cyanobacteriota</taxon>
        <taxon>Cyanophyceae</taxon>
        <taxon>Oscillatoriophycideae</taxon>
        <taxon>Chroococcales</taxon>
        <taxon>Microcystaceae</taxon>
        <taxon>Microcystis</taxon>
    </lineage>
</organism>
<keyword evidence="3" id="KW-1133">Transmembrane helix</keyword>
<dbReference type="InterPro" id="IPR036291">
    <property type="entry name" value="NAD(P)-bd_dom_sf"/>
</dbReference>
<evidence type="ECO:0000256" key="1">
    <source>
        <dbReference type="ARBA" id="ARBA00006484"/>
    </source>
</evidence>